<keyword evidence="5 16" id="KW-0808">Transferase</keyword>
<dbReference type="GO" id="GO:0016020">
    <property type="term" value="C:membrane"/>
    <property type="evidence" value="ECO:0007669"/>
    <property type="project" value="UniProtKB-SubCell"/>
</dbReference>
<dbReference type="Proteomes" id="UP000030665">
    <property type="component" value="Unassembled WGS sequence"/>
</dbReference>
<reference evidence="16" key="1">
    <citation type="submission" date="2014-01" db="EMBL/GenBank/DDBJ databases">
        <authorList>
            <person name="Aslett M."/>
        </authorList>
    </citation>
    <scope>NUCLEOTIDE SEQUENCE</scope>
</reference>
<dbReference type="GO" id="GO:0042171">
    <property type="term" value="F:lysophosphatidic acid acyltransferase activity"/>
    <property type="evidence" value="ECO:0007669"/>
    <property type="project" value="TreeGrafter"/>
</dbReference>
<protein>
    <submittedName>
        <fullName evidence="16">1 acylglycerophosphocholine O acyltransferase</fullName>
    </submittedName>
</protein>
<dbReference type="SMART" id="SM00563">
    <property type="entry name" value="PlsC"/>
    <property type="match status" value="1"/>
</dbReference>
<dbReference type="OrthoDB" id="272512at2759"/>
<gene>
    <name evidence="16" type="ORF">TTRE_0000462701</name>
</gene>
<evidence type="ECO:0000256" key="7">
    <source>
        <dbReference type="ARBA" id="ARBA00022989"/>
    </source>
</evidence>
<keyword evidence="6 14" id="KW-0812">Transmembrane</keyword>
<evidence type="ECO:0000256" key="9">
    <source>
        <dbReference type="ARBA" id="ARBA00023136"/>
    </source>
</evidence>
<evidence type="ECO:0000256" key="11">
    <source>
        <dbReference type="ARBA" id="ARBA00023264"/>
    </source>
</evidence>
<dbReference type="PANTHER" id="PTHR23063">
    <property type="entry name" value="PHOSPHOLIPID ACYLTRANSFERASE"/>
    <property type="match status" value="1"/>
</dbReference>
<dbReference type="InterPro" id="IPR002123">
    <property type="entry name" value="Plipid/glycerol_acylTrfase"/>
</dbReference>
<reference evidence="16" key="2">
    <citation type="submission" date="2014-03" db="EMBL/GenBank/DDBJ databases">
        <title>The whipworm genome and dual-species transcriptomics of an intimate host-pathogen interaction.</title>
        <authorList>
            <person name="Foth B.J."/>
            <person name="Tsai I.J."/>
            <person name="Reid A.J."/>
            <person name="Bancroft A.J."/>
            <person name="Nichol S."/>
            <person name="Tracey A."/>
            <person name="Holroyd N."/>
            <person name="Cotton J.A."/>
            <person name="Stanley E.J."/>
            <person name="Zarowiecki M."/>
            <person name="Liu J.Z."/>
            <person name="Huckvale T."/>
            <person name="Cooper P.J."/>
            <person name="Grencis R.K."/>
            <person name="Berriman M."/>
        </authorList>
    </citation>
    <scope>NUCLEOTIDE SEQUENCE [LARGE SCALE GENOMIC DNA]</scope>
</reference>
<comment type="similarity">
    <text evidence="3">Belongs to the 1-acyl-sn-glycerol-3-phosphate acyltransferase family.</text>
</comment>
<keyword evidence="7 14" id="KW-1133">Transmembrane helix</keyword>
<accession>A0A077ZCL4</accession>
<organism evidence="16 17">
    <name type="scientific">Trichuris trichiura</name>
    <name type="common">Whipworm</name>
    <name type="synonym">Trichocephalus trichiurus</name>
    <dbReference type="NCBI Taxonomy" id="36087"/>
    <lineage>
        <taxon>Eukaryota</taxon>
        <taxon>Metazoa</taxon>
        <taxon>Ecdysozoa</taxon>
        <taxon>Nematoda</taxon>
        <taxon>Enoplea</taxon>
        <taxon>Dorylaimia</taxon>
        <taxon>Trichinellida</taxon>
        <taxon>Trichuridae</taxon>
        <taxon>Trichuris</taxon>
    </lineage>
</organism>
<dbReference type="GO" id="GO:0005783">
    <property type="term" value="C:endoplasmic reticulum"/>
    <property type="evidence" value="ECO:0007669"/>
    <property type="project" value="TreeGrafter"/>
</dbReference>
<dbReference type="AlphaFoldDB" id="A0A077ZCL4"/>
<evidence type="ECO:0000256" key="2">
    <source>
        <dbReference type="ARBA" id="ARBA00005074"/>
    </source>
</evidence>
<dbReference type="Pfam" id="PF01553">
    <property type="entry name" value="Acyltransferase"/>
    <property type="match status" value="1"/>
</dbReference>
<dbReference type="InterPro" id="IPR045252">
    <property type="entry name" value="LPCAT1-like"/>
</dbReference>
<dbReference type="GO" id="GO:0008654">
    <property type="term" value="P:phospholipid biosynthetic process"/>
    <property type="evidence" value="ECO:0007669"/>
    <property type="project" value="UniProtKB-KW"/>
</dbReference>
<dbReference type="CDD" id="cd07991">
    <property type="entry name" value="LPLAT_LPCAT1-like"/>
    <property type="match status" value="1"/>
</dbReference>
<evidence type="ECO:0000256" key="5">
    <source>
        <dbReference type="ARBA" id="ARBA00022679"/>
    </source>
</evidence>
<keyword evidence="11" id="KW-1208">Phospholipid metabolism</keyword>
<comment type="pathway">
    <text evidence="13">Phospholipid metabolism.</text>
</comment>
<comment type="pathway">
    <text evidence="2">Lipid metabolism; phospholipid metabolism.</text>
</comment>
<keyword evidence="8" id="KW-0443">Lipid metabolism</keyword>
<dbReference type="SUPFAM" id="SSF47473">
    <property type="entry name" value="EF-hand"/>
    <property type="match status" value="1"/>
</dbReference>
<keyword evidence="9 14" id="KW-0472">Membrane</keyword>
<dbReference type="PANTHER" id="PTHR23063:SF52">
    <property type="entry name" value="LYSOPHOSPHATIDYLCHOLINE ACYLTRANSFERASE"/>
    <property type="match status" value="1"/>
</dbReference>
<dbReference type="EMBL" id="HG806030">
    <property type="protein sequence ID" value="CDW56350.1"/>
    <property type="molecule type" value="Genomic_DNA"/>
</dbReference>
<keyword evidence="4" id="KW-0444">Lipid biosynthesis</keyword>
<dbReference type="GO" id="GO:0008374">
    <property type="term" value="F:O-acyltransferase activity"/>
    <property type="evidence" value="ECO:0007669"/>
    <property type="project" value="InterPro"/>
</dbReference>
<name>A0A077ZCL4_TRITR</name>
<evidence type="ECO:0000313" key="17">
    <source>
        <dbReference type="Proteomes" id="UP000030665"/>
    </source>
</evidence>
<dbReference type="STRING" id="36087.A0A077ZCL4"/>
<proteinExistence type="inferred from homology"/>
<evidence type="ECO:0000259" key="15">
    <source>
        <dbReference type="SMART" id="SM00563"/>
    </source>
</evidence>
<feature type="domain" description="Phospholipid/glycerol acyltransferase" evidence="15">
    <location>
        <begin position="136"/>
        <end position="254"/>
    </location>
</feature>
<evidence type="ECO:0000256" key="12">
    <source>
        <dbReference type="ARBA" id="ARBA00023315"/>
    </source>
</evidence>
<comment type="subcellular location">
    <subcellularLocation>
        <location evidence="1">Membrane</location>
    </subcellularLocation>
</comment>
<feature type="transmembrane region" description="Helical" evidence="14">
    <location>
        <begin position="34"/>
        <end position="60"/>
    </location>
</feature>
<evidence type="ECO:0000256" key="1">
    <source>
        <dbReference type="ARBA" id="ARBA00004370"/>
    </source>
</evidence>
<evidence type="ECO:0000256" key="3">
    <source>
        <dbReference type="ARBA" id="ARBA00008655"/>
    </source>
</evidence>
<keyword evidence="17" id="KW-1185">Reference proteome</keyword>
<evidence type="ECO:0000256" key="8">
    <source>
        <dbReference type="ARBA" id="ARBA00023098"/>
    </source>
</evidence>
<evidence type="ECO:0000256" key="13">
    <source>
        <dbReference type="ARBA" id="ARBA00025707"/>
    </source>
</evidence>
<keyword evidence="10" id="KW-0594">Phospholipid biosynthesis</keyword>
<dbReference type="InterPro" id="IPR011992">
    <property type="entry name" value="EF-hand-dom_pair"/>
</dbReference>
<evidence type="ECO:0000313" key="16">
    <source>
        <dbReference type="EMBL" id="CDW56350.1"/>
    </source>
</evidence>
<evidence type="ECO:0000256" key="4">
    <source>
        <dbReference type="ARBA" id="ARBA00022516"/>
    </source>
</evidence>
<sequence length="543" mass="61998">MSVNPSTPFQRKAQWVGSPFENSVRMEPVDQVKVAVMSILIAPIRVILAFIVLAVAYFLAILTSASMDPNVEAPLTGWRRLVASFFVTSEEKSFIHKNFRMVRDMVANLIVLAHMVVGFCRVKVKGSRASAGEAPILVLAPHCSFFDALPFCWIGVPSVVGKKSLVKTPFVGRLLQLTVPIFVDRSSKDSRNLAMQKLKERAAKMINDSKRGVEWPQIAIFPEGTCTNRTQLISFKLGAFAMRLPVQPVCIKWPNKYDVISWTWEGNSVFELIWLALCQPRLYVEIEFLPVYVPNEAEKDDALLYAHNVRSIMANCLRVPTSDYSYEDAPYLSYGCRPRLNVFHRLAEQLNLSTTSIEELNQLKLKWTSLRSSDELRRCEYAVSIDTFISYLKLPSSRRPPELFRLFNMFDWQCRRRIDLREFLIVCCAGNDGMSKEFYTYCLSIFSRNEKEPISEVDFVKIVRLPKQMSVAEARMEYSSYIVSFPLQSSKGCFCYRCEDESRVYADGAIATSNQQQQSLPFVRQLGPILPLTFGRRRCVKAC</sequence>
<dbReference type="SUPFAM" id="SSF69593">
    <property type="entry name" value="Glycerol-3-phosphate (1)-acyltransferase"/>
    <property type="match status" value="1"/>
</dbReference>
<dbReference type="UniPathway" id="UPA00085"/>
<evidence type="ECO:0000256" key="10">
    <source>
        <dbReference type="ARBA" id="ARBA00023209"/>
    </source>
</evidence>
<keyword evidence="12 16" id="KW-0012">Acyltransferase</keyword>
<evidence type="ECO:0000256" key="14">
    <source>
        <dbReference type="SAM" id="Phobius"/>
    </source>
</evidence>
<evidence type="ECO:0000256" key="6">
    <source>
        <dbReference type="ARBA" id="ARBA00022692"/>
    </source>
</evidence>